<sequence>MIYDVAEERHVEVFAKLADGVIHETTPEVVKPFLSPDFPIEKLNEYLEGYSKPSDMPDFRRYVLSVVNRASASSVRMFALSMDMLDNRLMAPALTNSTTMVRDMTPQEAEKMLQNWRDSYISLKRKLFRTVVALTMATFGKCATELHLKALGYPGKELREKLWDEQVIDPYVYPMLPKPETEGEELYLPDIDAIIIGSGSGAGVVAHTLSQQGLKSLVLEKGKYYANNEFVFNDCEGFEKLYELQGEISTDSQVVVLAGSTFGGGSAINWGASLKTPFKVRKEWYDDFGLEWAANESYDNCVEYVLRQMGCTDQNIPHSHSNKVLLEGSEKLDYKSKVIPQNSGGHQDHSCGFCYLGCKYGIKQGSANCWFRDAAENGTKFMDQVRVDGIIHKNGAAEGVLCTNVVTNKSFTIRGPKKIVVSAGALNTPVILKRSGFKNKNIGKHLKLHPVVVIFGDWGRDVITEPFKKPIMTAVVTETDDVDGKAHGAKIEAVLHTPLLENTWMPWFDSDSARQFSLKYNNLSAMLIITRDTGEGSVNFNPSKPNALDISYSVNQFDRDALQISCLTAADILYVEGAKEIIHPQHDIPSFKSEKPKDERLIDDEDYQKWRSKVAKIRLDSYATPYGSAHQMSTCRISGKGPQYGAADLRGRLFECDNVYVADSSVMPTASGANPMVTAMAMARHIALGIAKDLKPKEKL</sequence>
<evidence type="ECO:0000256" key="10">
    <source>
        <dbReference type="ARBA" id="ARBA00022827"/>
    </source>
</evidence>
<comment type="catalytic activity">
    <reaction evidence="2">
        <text>a primary alcohol + O2 = an aldehyde + H2O2</text>
        <dbReference type="Rhea" id="RHEA:19829"/>
        <dbReference type="ChEBI" id="CHEBI:15379"/>
        <dbReference type="ChEBI" id="CHEBI:15734"/>
        <dbReference type="ChEBI" id="CHEBI:16240"/>
        <dbReference type="ChEBI" id="CHEBI:17478"/>
        <dbReference type="EC" id="1.1.3.13"/>
    </reaction>
</comment>
<keyword evidence="15" id="KW-0576">Peroxisome</keyword>
<accession>A0A9P7VAV1</accession>
<evidence type="ECO:0000256" key="12">
    <source>
        <dbReference type="ARBA" id="ARBA00023002"/>
    </source>
</evidence>
<proteinExistence type="inferred from homology"/>
<evidence type="ECO:0000256" key="3">
    <source>
        <dbReference type="ARBA" id="ARBA00003842"/>
    </source>
</evidence>
<dbReference type="GO" id="GO:0015945">
    <property type="term" value="P:methanol metabolic process"/>
    <property type="evidence" value="ECO:0007669"/>
    <property type="project" value="UniProtKB-KW"/>
</dbReference>
<evidence type="ECO:0000256" key="2">
    <source>
        <dbReference type="ARBA" id="ARBA00001411"/>
    </source>
</evidence>
<comment type="catalytic activity">
    <reaction evidence="1 16">
        <text>a long-chain primary fatty alcohol + O2 = a long-chain fatty aldehyde + H2O2</text>
        <dbReference type="Rhea" id="RHEA:22756"/>
        <dbReference type="ChEBI" id="CHEBI:15379"/>
        <dbReference type="ChEBI" id="CHEBI:16240"/>
        <dbReference type="ChEBI" id="CHEBI:17176"/>
        <dbReference type="ChEBI" id="CHEBI:77396"/>
        <dbReference type="EC" id="1.1.3.20"/>
    </reaction>
</comment>
<evidence type="ECO:0000256" key="5">
    <source>
        <dbReference type="ARBA" id="ARBA00004370"/>
    </source>
</evidence>
<evidence type="ECO:0000256" key="14">
    <source>
        <dbReference type="ARBA" id="ARBA00023136"/>
    </source>
</evidence>
<dbReference type="Pfam" id="PF00732">
    <property type="entry name" value="GMC_oxred_N"/>
    <property type="match status" value="1"/>
</dbReference>
<dbReference type="InterPro" id="IPR000172">
    <property type="entry name" value="GMC_OxRdtase_N"/>
</dbReference>
<evidence type="ECO:0000256" key="16">
    <source>
        <dbReference type="PIRNR" id="PIRNR028937"/>
    </source>
</evidence>
<dbReference type="GO" id="GO:0050660">
    <property type="term" value="F:flavin adenine dinucleotide binding"/>
    <property type="evidence" value="ECO:0007669"/>
    <property type="project" value="InterPro"/>
</dbReference>
<organism evidence="20 21">
    <name type="scientific">Scheffersomyces spartinae</name>
    <dbReference type="NCBI Taxonomy" id="45513"/>
    <lineage>
        <taxon>Eukaryota</taxon>
        <taxon>Fungi</taxon>
        <taxon>Dikarya</taxon>
        <taxon>Ascomycota</taxon>
        <taxon>Saccharomycotina</taxon>
        <taxon>Pichiomycetes</taxon>
        <taxon>Debaryomycetaceae</taxon>
        <taxon>Scheffersomyces</taxon>
    </lineage>
</organism>
<dbReference type="GO" id="GO:0005782">
    <property type="term" value="C:peroxisomal matrix"/>
    <property type="evidence" value="ECO:0007669"/>
    <property type="project" value="UniProtKB-SubCell"/>
</dbReference>
<dbReference type="GO" id="GO:0047639">
    <property type="term" value="F:alcohol oxidase activity"/>
    <property type="evidence" value="ECO:0007669"/>
    <property type="project" value="UniProtKB-EC"/>
</dbReference>
<evidence type="ECO:0000313" key="21">
    <source>
        <dbReference type="Proteomes" id="UP000790833"/>
    </source>
</evidence>
<evidence type="ECO:0000256" key="9">
    <source>
        <dbReference type="ARBA" id="ARBA00022692"/>
    </source>
</evidence>
<dbReference type="AlphaFoldDB" id="A0A9P7VAV1"/>
<dbReference type="InterPro" id="IPR036188">
    <property type="entry name" value="FAD/NAD-bd_sf"/>
</dbReference>
<gene>
    <name evidence="20" type="ORF">KQ657_004906</name>
</gene>
<reference evidence="20" key="1">
    <citation type="submission" date="2021-03" db="EMBL/GenBank/DDBJ databases">
        <authorList>
            <person name="Palmer J.M."/>
        </authorList>
    </citation>
    <scope>NUCLEOTIDE SEQUENCE</scope>
    <source>
        <strain evidence="20">ARV_011</strain>
    </source>
</reference>
<keyword evidence="9" id="KW-0812">Transmembrane</keyword>
<dbReference type="PIRSF" id="PIRSF028937">
    <property type="entry name" value="Lg_Ch_AO"/>
    <property type="match status" value="1"/>
</dbReference>
<evidence type="ECO:0000256" key="4">
    <source>
        <dbReference type="ARBA" id="ARBA00004253"/>
    </source>
</evidence>
<dbReference type="GO" id="GO:0016020">
    <property type="term" value="C:membrane"/>
    <property type="evidence" value="ECO:0007669"/>
    <property type="project" value="UniProtKB-SubCell"/>
</dbReference>
<feature type="domain" description="Glucose-methanol-choline oxidoreductase N-terminal" evidence="18">
    <location>
        <begin position="238"/>
        <end position="451"/>
    </location>
</feature>
<evidence type="ECO:0000259" key="18">
    <source>
        <dbReference type="Pfam" id="PF00732"/>
    </source>
</evidence>
<keyword evidence="14" id="KW-0472">Membrane</keyword>
<evidence type="ECO:0000313" key="20">
    <source>
        <dbReference type="EMBL" id="KAG7194196.1"/>
    </source>
</evidence>
<dbReference type="PANTHER" id="PTHR46056">
    <property type="entry name" value="LONG-CHAIN-ALCOHOL OXIDASE"/>
    <property type="match status" value="1"/>
</dbReference>
<keyword evidence="10" id="KW-0274">FAD</keyword>
<evidence type="ECO:0000256" key="7">
    <source>
        <dbReference type="ARBA" id="ARBA00010790"/>
    </source>
</evidence>
<dbReference type="Gene3D" id="3.50.50.60">
    <property type="entry name" value="FAD/NAD(P)-binding domain"/>
    <property type="match status" value="2"/>
</dbReference>
<protein>
    <recommendedName>
        <fullName evidence="16">Long-chain-alcohol oxidase</fullName>
        <ecNumber evidence="16">1.1.3.20</ecNumber>
    </recommendedName>
</protein>
<comment type="subcellular location">
    <subcellularLocation>
        <location evidence="5">Membrane</location>
    </subcellularLocation>
    <subcellularLocation>
        <location evidence="4">Peroxisome matrix</location>
    </subcellularLocation>
</comment>
<feature type="domain" description="Glucose-methanol-choline oxidoreductase C-terminal" evidence="19">
    <location>
        <begin position="536"/>
        <end position="683"/>
    </location>
</feature>
<dbReference type="GeneID" id="66118280"/>
<evidence type="ECO:0000256" key="6">
    <source>
        <dbReference type="ARBA" id="ARBA00005144"/>
    </source>
</evidence>
<dbReference type="EMBL" id="JAHMUF010000008">
    <property type="protein sequence ID" value="KAG7194196.1"/>
    <property type="molecule type" value="Genomic_DNA"/>
</dbReference>
<evidence type="ECO:0000259" key="19">
    <source>
        <dbReference type="Pfam" id="PF05199"/>
    </source>
</evidence>
<dbReference type="Proteomes" id="UP000790833">
    <property type="component" value="Unassembled WGS sequence"/>
</dbReference>
<name>A0A9P7VAV1_9ASCO</name>
<keyword evidence="12 16" id="KW-0560">Oxidoreductase</keyword>
<dbReference type="PANTHER" id="PTHR46056:SF12">
    <property type="entry name" value="LONG-CHAIN-ALCOHOL OXIDASE"/>
    <property type="match status" value="1"/>
</dbReference>
<comment type="caution">
    <text evidence="20">The sequence shown here is derived from an EMBL/GenBank/DDBJ whole genome shotgun (WGS) entry which is preliminary data.</text>
</comment>
<keyword evidence="11" id="KW-1133">Transmembrane helix</keyword>
<evidence type="ECO:0000256" key="15">
    <source>
        <dbReference type="ARBA" id="ARBA00023140"/>
    </source>
</evidence>
<dbReference type="Pfam" id="PF05199">
    <property type="entry name" value="GMC_oxred_C"/>
    <property type="match status" value="1"/>
</dbReference>
<comment type="pathway">
    <text evidence="6">Energy metabolism; methane degradation.</text>
</comment>
<dbReference type="SUPFAM" id="SSF51905">
    <property type="entry name" value="FAD/NAD(P)-binding domain"/>
    <property type="match status" value="1"/>
</dbReference>
<evidence type="ECO:0000256" key="1">
    <source>
        <dbReference type="ARBA" id="ARBA00000920"/>
    </source>
</evidence>
<dbReference type="RefSeq" id="XP_043049743.1">
    <property type="nucleotide sequence ID" value="XM_043195570.1"/>
</dbReference>
<comment type="similarity">
    <text evidence="7 16">Belongs to the GMC oxidoreductase family.</text>
</comment>
<keyword evidence="13" id="KW-0485">Methanol utilization</keyword>
<evidence type="ECO:0000256" key="11">
    <source>
        <dbReference type="ARBA" id="ARBA00022989"/>
    </source>
</evidence>
<evidence type="ECO:0000256" key="17">
    <source>
        <dbReference type="PIRSR" id="PIRSR028937-1"/>
    </source>
</evidence>
<dbReference type="InterPro" id="IPR007867">
    <property type="entry name" value="GMC_OxRtase_C"/>
</dbReference>
<feature type="active site" description="Proton acceptor" evidence="17">
    <location>
        <position position="630"/>
    </location>
</feature>
<dbReference type="GO" id="GO:0046577">
    <property type="term" value="F:long-chain-alcohol oxidase activity"/>
    <property type="evidence" value="ECO:0007669"/>
    <property type="project" value="UniProtKB-EC"/>
</dbReference>
<dbReference type="EC" id="1.1.3.20" evidence="16"/>
<dbReference type="OrthoDB" id="269227at2759"/>
<evidence type="ECO:0000256" key="8">
    <source>
        <dbReference type="ARBA" id="ARBA00022630"/>
    </source>
</evidence>
<keyword evidence="21" id="KW-1185">Reference proteome</keyword>
<comment type="function">
    <text evidence="3">Long-chain fatty alcohol oxidase involved in the omega-oxidation pathway of lipid degradation.</text>
</comment>
<dbReference type="InterPro" id="IPR012400">
    <property type="entry name" value="Long_Oxdase"/>
</dbReference>
<evidence type="ECO:0000256" key="13">
    <source>
        <dbReference type="ARBA" id="ARBA00023095"/>
    </source>
</evidence>
<keyword evidence="8" id="KW-0285">Flavoprotein</keyword>